<gene>
    <name evidence="1" type="ORF">E5672_10855</name>
</gene>
<dbReference type="EMBL" id="SWCO01000005">
    <property type="protein sequence ID" value="TKB03527.1"/>
    <property type="molecule type" value="Genomic_DNA"/>
</dbReference>
<protein>
    <recommendedName>
        <fullName evidence="3">Nucleotidyltransferase family protein</fullName>
    </recommendedName>
</protein>
<dbReference type="AlphaFoldDB" id="A0A4U0ZFV2"/>
<accession>A0A4U0ZFV2</accession>
<evidence type="ECO:0000313" key="1">
    <source>
        <dbReference type="EMBL" id="TKB03527.1"/>
    </source>
</evidence>
<evidence type="ECO:0008006" key="3">
    <source>
        <dbReference type="Google" id="ProtNLM"/>
    </source>
</evidence>
<sequence>MSYMKVTTSNLLIALVTKKKSTLQLDRSEWCDVVALSRQLGFLPFLYHISREENTFSLMPKSVASQLKSAYYELLKQHDSINWHLAQLRKNNPSSLKITLLKGAAYIAAGKRNAAYRLLSDIDLLVERKFLNDAEFWLFINGFAVSVSDEYDDYYYRQWMHELPPFVNSKSGLIVDLHHNLLPISSKRHINASLIVDSGIELEDNFIVPSDEDLIIHSAVHLIQDSVFDRSLRDLCDQYWLLTDYIEQNITSEQLIDRAIKLALGTDLAKSFSLMSEVLNLPLTDEESDFVKQSLRRKRLWALEKKCYIIMLHQPVKSEWRVKHHVASLYLFVKSHLIKMPVKLLIKHAGMKSYKRIIGLFKKQEKGS</sequence>
<dbReference type="Pfam" id="PF14907">
    <property type="entry name" value="NTP_transf_5"/>
    <property type="match status" value="1"/>
</dbReference>
<reference evidence="1 2" key="1">
    <citation type="submission" date="2019-04" db="EMBL/GenBank/DDBJ databases">
        <title>Alteromonas portus sp. nov., an alginate lyase-excreting marine bacterium.</title>
        <authorList>
            <person name="Huang H."/>
            <person name="Mo K."/>
            <person name="Bao S."/>
        </authorList>
    </citation>
    <scope>NUCLEOTIDE SEQUENCE [LARGE SCALE GENOMIC DNA]</scope>
    <source>
        <strain evidence="1 2">HB161718</strain>
    </source>
</reference>
<proteinExistence type="predicted"/>
<dbReference type="InterPro" id="IPR039498">
    <property type="entry name" value="NTP_transf_5"/>
</dbReference>
<organism evidence="1 2">
    <name type="scientific">Alteromonas portus</name>
    <dbReference type="NCBI Taxonomy" id="2565549"/>
    <lineage>
        <taxon>Bacteria</taxon>
        <taxon>Pseudomonadati</taxon>
        <taxon>Pseudomonadota</taxon>
        <taxon>Gammaproteobacteria</taxon>
        <taxon>Alteromonadales</taxon>
        <taxon>Alteromonadaceae</taxon>
        <taxon>Alteromonas/Salinimonas group</taxon>
        <taxon>Alteromonas</taxon>
    </lineage>
</organism>
<keyword evidence="2" id="KW-1185">Reference proteome</keyword>
<evidence type="ECO:0000313" key="2">
    <source>
        <dbReference type="Proteomes" id="UP000305471"/>
    </source>
</evidence>
<name>A0A4U0ZFV2_9ALTE</name>
<comment type="caution">
    <text evidence="1">The sequence shown here is derived from an EMBL/GenBank/DDBJ whole genome shotgun (WGS) entry which is preliminary data.</text>
</comment>
<dbReference type="Proteomes" id="UP000305471">
    <property type="component" value="Unassembled WGS sequence"/>
</dbReference>